<gene>
    <name evidence="1" type="ORF">LSALG_LOCUS11789</name>
</gene>
<reference evidence="1" key="1">
    <citation type="submission" date="2023-04" db="EMBL/GenBank/DDBJ databases">
        <authorList>
            <person name="Vijverberg K."/>
            <person name="Xiong W."/>
            <person name="Schranz E."/>
        </authorList>
    </citation>
    <scope>NUCLEOTIDE SEQUENCE</scope>
</reference>
<evidence type="ECO:0000313" key="2">
    <source>
        <dbReference type="Proteomes" id="UP001177003"/>
    </source>
</evidence>
<dbReference type="EMBL" id="OX465078">
    <property type="protein sequence ID" value="CAI9271522.1"/>
    <property type="molecule type" value="Genomic_DNA"/>
</dbReference>
<proteinExistence type="predicted"/>
<sequence>MEREQQGIQFHQVLVAHGRVKDEPEVDQGKTHDIRPKEEQDEYVMVDLDYDELDQETDEEKGVEEVCSEPHQLEAPSNFRMFQGVDTKYLCALEEVVISLKLQLIMAKARATKAERKVAVITQEADELAELLVRHIDD</sequence>
<evidence type="ECO:0000313" key="1">
    <source>
        <dbReference type="EMBL" id="CAI9271522.1"/>
    </source>
</evidence>
<accession>A0AA35VWT9</accession>
<dbReference type="Proteomes" id="UP001177003">
    <property type="component" value="Chromosome 2"/>
</dbReference>
<dbReference type="AlphaFoldDB" id="A0AA35VWT9"/>
<organism evidence="1 2">
    <name type="scientific">Lactuca saligna</name>
    <name type="common">Willowleaf lettuce</name>
    <dbReference type="NCBI Taxonomy" id="75948"/>
    <lineage>
        <taxon>Eukaryota</taxon>
        <taxon>Viridiplantae</taxon>
        <taxon>Streptophyta</taxon>
        <taxon>Embryophyta</taxon>
        <taxon>Tracheophyta</taxon>
        <taxon>Spermatophyta</taxon>
        <taxon>Magnoliopsida</taxon>
        <taxon>eudicotyledons</taxon>
        <taxon>Gunneridae</taxon>
        <taxon>Pentapetalae</taxon>
        <taxon>asterids</taxon>
        <taxon>campanulids</taxon>
        <taxon>Asterales</taxon>
        <taxon>Asteraceae</taxon>
        <taxon>Cichorioideae</taxon>
        <taxon>Cichorieae</taxon>
        <taxon>Lactucinae</taxon>
        <taxon>Lactuca</taxon>
    </lineage>
</organism>
<protein>
    <submittedName>
        <fullName evidence="1">Uncharacterized protein</fullName>
    </submittedName>
</protein>
<name>A0AA35VWT9_LACSI</name>
<keyword evidence="2" id="KW-1185">Reference proteome</keyword>